<organism evidence="2 3">
    <name type="scientific">Sphingobium fuliginis (strain ATCC 27551)</name>
    <dbReference type="NCBI Taxonomy" id="336203"/>
    <lineage>
        <taxon>Bacteria</taxon>
        <taxon>Pseudomonadati</taxon>
        <taxon>Pseudomonadota</taxon>
        <taxon>Alphaproteobacteria</taxon>
        <taxon>Sphingomonadales</taxon>
        <taxon>Sphingomonadaceae</taxon>
        <taxon>Sphingobium</taxon>
    </lineage>
</organism>
<dbReference type="Proteomes" id="UP000593663">
    <property type="component" value="Plasmid p1"/>
</dbReference>
<dbReference type="InterPro" id="IPR054276">
    <property type="entry name" value="DUF7007"/>
</dbReference>
<accession>A0A7M2GPD8</accession>
<feature type="domain" description="DUF7007" evidence="1">
    <location>
        <begin position="3"/>
        <end position="111"/>
    </location>
</feature>
<sequence>MTSADQILAGIWHVTTASHGGIILSPERQAAMPPVLRRDEPCYEEDVDWALVYLAFEAELRRVDRPAMGAVILLAHDTARAYHPQIYSLFTGTEVPPRESHILRSIAAYQAAIGEIVVVAAYGSHADWVPEGKTGVLGRRVLSVDHLGFATFENVDHRALVDAGRYDDRGIVSSFVSLGAEPLP</sequence>
<reference evidence="3" key="1">
    <citation type="submission" date="2020-08" db="EMBL/GenBank/DDBJ databases">
        <title>Complete genome sequence of Sphingobium barthaii strain KK22, a high-molecular-weight polycyclic aromatic hydrocarbon-degrading soil bacterium.</title>
        <authorList>
            <person name="Mori J.F."/>
            <person name="Kanaly R.A."/>
        </authorList>
    </citation>
    <scope>NUCLEOTIDE SEQUENCE [LARGE SCALE GENOMIC DNA]</scope>
    <source>
        <strain evidence="3">KK22</strain>
        <plasmid evidence="3">p1</plasmid>
    </source>
</reference>
<gene>
    <name evidence="2" type="ORF">H5V43_22030</name>
</gene>
<dbReference type="AlphaFoldDB" id="A0A7M2GPD8"/>
<evidence type="ECO:0000259" key="1">
    <source>
        <dbReference type="Pfam" id="PF22653"/>
    </source>
</evidence>
<dbReference type="KEGG" id="sbar:H5V43_22030"/>
<protein>
    <recommendedName>
        <fullName evidence="1">DUF7007 domain-containing protein</fullName>
    </recommendedName>
</protein>
<evidence type="ECO:0000313" key="3">
    <source>
        <dbReference type="Proteomes" id="UP000593663"/>
    </source>
</evidence>
<evidence type="ECO:0000313" key="2">
    <source>
        <dbReference type="EMBL" id="QOT74610.1"/>
    </source>
</evidence>
<keyword evidence="2" id="KW-0614">Plasmid</keyword>
<geneLocation type="plasmid" evidence="2 3">
    <name>p1</name>
</geneLocation>
<name>A0A7M2GPD8_SPHSA</name>
<dbReference type="Pfam" id="PF22653">
    <property type="entry name" value="DUF7007"/>
    <property type="match status" value="1"/>
</dbReference>
<dbReference type="EMBL" id="CP060037">
    <property type="protein sequence ID" value="QOT74610.1"/>
    <property type="molecule type" value="Genomic_DNA"/>
</dbReference>
<proteinExistence type="predicted"/>